<dbReference type="SMART" id="SM00342">
    <property type="entry name" value="HTH_ARAC"/>
    <property type="match status" value="1"/>
</dbReference>
<keyword evidence="3" id="KW-0804">Transcription</keyword>
<proteinExistence type="predicted"/>
<dbReference type="RefSeq" id="WP_188173877.1">
    <property type="nucleotide sequence ID" value="NZ_JACVVD010000002.1"/>
</dbReference>
<dbReference type="AlphaFoldDB" id="A0A926KNB2"/>
<evidence type="ECO:0000256" key="1">
    <source>
        <dbReference type="ARBA" id="ARBA00023015"/>
    </source>
</evidence>
<dbReference type="Pfam" id="PF12833">
    <property type="entry name" value="HTH_18"/>
    <property type="match status" value="1"/>
</dbReference>
<evidence type="ECO:0000259" key="4">
    <source>
        <dbReference type="PROSITE" id="PS01124"/>
    </source>
</evidence>
<dbReference type="Gene3D" id="1.10.10.60">
    <property type="entry name" value="Homeodomain-like"/>
    <property type="match status" value="2"/>
</dbReference>
<dbReference type="PROSITE" id="PS00041">
    <property type="entry name" value="HTH_ARAC_FAMILY_1"/>
    <property type="match status" value="1"/>
</dbReference>
<evidence type="ECO:0000256" key="2">
    <source>
        <dbReference type="ARBA" id="ARBA00023125"/>
    </source>
</evidence>
<dbReference type="InterPro" id="IPR018060">
    <property type="entry name" value="HTH_AraC"/>
</dbReference>
<comment type="caution">
    <text evidence="5">The sequence shown here is derived from an EMBL/GenBank/DDBJ whole genome shotgun (WGS) entry which is preliminary data.</text>
</comment>
<dbReference type="InterPro" id="IPR037923">
    <property type="entry name" value="HTH-like"/>
</dbReference>
<name>A0A926KNB2_9BACL</name>
<keyword evidence="1" id="KW-0805">Transcription regulation</keyword>
<dbReference type="PANTHER" id="PTHR43280:SF2">
    <property type="entry name" value="HTH-TYPE TRANSCRIPTIONAL REGULATOR EXSA"/>
    <property type="match status" value="1"/>
</dbReference>
<dbReference type="EMBL" id="JACVVD010000002">
    <property type="protein sequence ID" value="MBD0380116.1"/>
    <property type="molecule type" value="Genomic_DNA"/>
</dbReference>
<evidence type="ECO:0000256" key="3">
    <source>
        <dbReference type="ARBA" id="ARBA00023163"/>
    </source>
</evidence>
<organism evidence="5 6">
    <name type="scientific">Paenibacillus sedimenti</name>
    <dbReference type="NCBI Taxonomy" id="2770274"/>
    <lineage>
        <taxon>Bacteria</taxon>
        <taxon>Bacillati</taxon>
        <taxon>Bacillota</taxon>
        <taxon>Bacilli</taxon>
        <taxon>Bacillales</taxon>
        <taxon>Paenibacillaceae</taxon>
        <taxon>Paenibacillus</taxon>
    </lineage>
</organism>
<gene>
    <name evidence="5" type="ORF">ICC18_08335</name>
</gene>
<accession>A0A926KNB2</accession>
<keyword evidence="2" id="KW-0238">DNA-binding</keyword>
<evidence type="ECO:0000313" key="6">
    <source>
        <dbReference type="Proteomes" id="UP000650466"/>
    </source>
</evidence>
<feature type="domain" description="HTH araC/xylS-type" evidence="4">
    <location>
        <begin position="193"/>
        <end position="301"/>
    </location>
</feature>
<dbReference type="PROSITE" id="PS01124">
    <property type="entry name" value="HTH_ARAC_FAMILY_2"/>
    <property type="match status" value="1"/>
</dbReference>
<keyword evidence="6" id="KW-1185">Reference proteome</keyword>
<reference evidence="5" key="1">
    <citation type="submission" date="2020-09" db="EMBL/GenBank/DDBJ databases">
        <title>Draft Genome Sequence of Paenibacillus sp. WST5.</title>
        <authorList>
            <person name="Bao Z."/>
        </authorList>
    </citation>
    <scope>NUCLEOTIDE SEQUENCE</scope>
    <source>
        <strain evidence="5">WST5</strain>
    </source>
</reference>
<dbReference type="GO" id="GO:0043565">
    <property type="term" value="F:sequence-specific DNA binding"/>
    <property type="evidence" value="ECO:0007669"/>
    <property type="project" value="InterPro"/>
</dbReference>
<dbReference type="PRINTS" id="PR00032">
    <property type="entry name" value="HTHARAC"/>
</dbReference>
<protein>
    <submittedName>
        <fullName evidence="5">AraC family transcriptional regulator</fullName>
    </submittedName>
</protein>
<dbReference type="Pfam" id="PF02311">
    <property type="entry name" value="AraC_binding"/>
    <property type="match status" value="1"/>
</dbReference>
<dbReference type="Gene3D" id="2.60.120.10">
    <property type="entry name" value="Jelly Rolls"/>
    <property type="match status" value="1"/>
</dbReference>
<sequence>MVRPTHESLPSGLDHMVSGSMLPDLQVSFRLFAAHRRKVKAQWSFPEHRHALYELNLVLEGTQHMQVDRKDYQQKQGDLLWILPGSTHASLGAADGGTMEYVCVHMEVDDPWFRQQLNQMRKVLYPAGSPLERILRPILQDVANMAGDESAGELNQKLLTMHASFRLFAALCEVLLQEEQQSSSQPAASELAARIAASIEEAWMNDGSVRSDDRELFRIEQIAEQLGYSPTHCNRVFQKAYGISPRQYLSTIKLRKAKLLLMDPTQSVEQIAEQLGYKDLSQFSKQFKRWTGMSPTAYRHLSF</sequence>
<evidence type="ECO:0000313" key="5">
    <source>
        <dbReference type="EMBL" id="MBD0380116.1"/>
    </source>
</evidence>
<dbReference type="GO" id="GO:0003700">
    <property type="term" value="F:DNA-binding transcription factor activity"/>
    <property type="evidence" value="ECO:0007669"/>
    <property type="project" value="InterPro"/>
</dbReference>
<dbReference type="PANTHER" id="PTHR43280">
    <property type="entry name" value="ARAC-FAMILY TRANSCRIPTIONAL REGULATOR"/>
    <property type="match status" value="1"/>
</dbReference>
<dbReference type="InterPro" id="IPR018062">
    <property type="entry name" value="HTH_AraC-typ_CS"/>
</dbReference>
<dbReference type="Proteomes" id="UP000650466">
    <property type="component" value="Unassembled WGS sequence"/>
</dbReference>
<dbReference type="SUPFAM" id="SSF46689">
    <property type="entry name" value="Homeodomain-like"/>
    <property type="match status" value="2"/>
</dbReference>
<dbReference type="InterPro" id="IPR014710">
    <property type="entry name" value="RmlC-like_jellyroll"/>
</dbReference>
<dbReference type="InterPro" id="IPR009057">
    <property type="entry name" value="Homeodomain-like_sf"/>
</dbReference>
<dbReference type="InterPro" id="IPR003313">
    <property type="entry name" value="AraC-bd"/>
</dbReference>
<dbReference type="InterPro" id="IPR020449">
    <property type="entry name" value="Tscrpt_reg_AraC-type_HTH"/>
</dbReference>
<dbReference type="SUPFAM" id="SSF51215">
    <property type="entry name" value="Regulatory protein AraC"/>
    <property type="match status" value="1"/>
</dbReference>